<feature type="compositionally biased region" description="Polar residues" evidence="1">
    <location>
        <begin position="508"/>
        <end position="535"/>
    </location>
</feature>
<evidence type="ECO:0000256" key="1">
    <source>
        <dbReference type="SAM" id="MobiDB-lite"/>
    </source>
</evidence>
<keyword evidence="3" id="KW-1185">Reference proteome</keyword>
<proteinExistence type="predicted"/>
<sequence>MAKVVRKESEKDFIIISEKTKARIRGLIEKRLTAQTIALFAQEYETYEPKIRSEIIDFIVFLLEKEEEIILEVENKNIDDRDSLSIEKRKVDFMEKQSNIKKIQEALKWTPPERNMFYDIPQESKKNVNIGTIAKKNSQKNGIQIKRPELPEQPSYQLRASKIAKNEEPTLKQKELNKAIEEFEANASSLKTKLPSKPKPSKKVSKMDSILREAQIREQEALAEQLRREKGLVKDKQKELAKQAAKEQKEKETLIAKEQKQMEKEAKIKKMEEKKEAKKAKEVVIEKENKLQKMLREAQLREDRLEAEAKAKKELEAKLAKEKAEELEREKKAKEEAKIQAKLAREKAAKEKAAKEKSLKSVNKEKQVSSKAKSTTTKEEVKAPVQTSRNYEKEQAEKEKLWKELYGKSRTATESTKRPATSSFSSSPKNVDKTPSISYEQLSDFRLYGKVYPIGELTDPKNKMYVFWNGIKTKYRVSNVSVWLKDKSNFFNWWIFKKRLKAEKRVNKTSMKFNQKQKPSSQKEANNNSIETTED</sequence>
<reference evidence="2 3" key="1">
    <citation type="submission" date="2016-08" db="EMBL/GenBank/DDBJ databases">
        <title>Complete genome sequence of Spiroplasma helicoides TABS-2 (DSM 22551).</title>
        <authorList>
            <person name="Shen W.-Y."/>
            <person name="Lo W.-S."/>
            <person name="Lai Y.-C."/>
            <person name="Kuo C.-H."/>
        </authorList>
    </citation>
    <scope>NUCLEOTIDE SEQUENCE [LARGE SCALE GENOMIC DNA]</scope>
    <source>
        <strain evidence="2 3">TABS-2</strain>
    </source>
</reference>
<accession>A0A1B3SK11</accession>
<organism evidence="2 3">
    <name type="scientific">Spiroplasma helicoides</name>
    <dbReference type="NCBI Taxonomy" id="216938"/>
    <lineage>
        <taxon>Bacteria</taxon>
        <taxon>Bacillati</taxon>
        <taxon>Mycoplasmatota</taxon>
        <taxon>Mollicutes</taxon>
        <taxon>Entomoplasmatales</taxon>
        <taxon>Spiroplasmataceae</taxon>
        <taxon>Spiroplasma</taxon>
    </lineage>
</organism>
<protein>
    <submittedName>
        <fullName evidence="2">Uncharacterized protein</fullName>
    </submittedName>
</protein>
<feature type="region of interest" description="Disordered" evidence="1">
    <location>
        <begin position="507"/>
        <end position="535"/>
    </location>
</feature>
<dbReference type="RefSeq" id="WP_069116073.1">
    <property type="nucleotide sequence ID" value="NZ_CP017015.1"/>
</dbReference>
<evidence type="ECO:0000313" key="2">
    <source>
        <dbReference type="EMBL" id="AOG60274.1"/>
    </source>
</evidence>
<gene>
    <name evidence="2" type="ORF">SHELI_v1c03190</name>
</gene>
<dbReference type="EMBL" id="CP017015">
    <property type="protein sequence ID" value="AOG60274.1"/>
    <property type="molecule type" value="Genomic_DNA"/>
</dbReference>
<feature type="region of interest" description="Disordered" evidence="1">
    <location>
        <begin position="410"/>
        <end position="435"/>
    </location>
</feature>
<dbReference type="OrthoDB" id="389305at2"/>
<dbReference type="STRING" id="216938.SHELI_v1c03190"/>
<name>A0A1B3SK11_9MOLU</name>
<feature type="region of interest" description="Disordered" evidence="1">
    <location>
        <begin position="320"/>
        <end position="394"/>
    </location>
</feature>
<dbReference type="AlphaFoldDB" id="A0A1B3SK11"/>
<evidence type="ECO:0000313" key="3">
    <source>
        <dbReference type="Proteomes" id="UP000094378"/>
    </source>
</evidence>
<dbReference type="KEGG" id="shj:SHELI_v1c03190"/>
<feature type="compositionally biased region" description="Basic and acidic residues" evidence="1">
    <location>
        <begin position="320"/>
        <end position="368"/>
    </location>
</feature>
<dbReference type="Proteomes" id="UP000094378">
    <property type="component" value="Chromosome"/>
</dbReference>